<evidence type="ECO:0000313" key="1">
    <source>
        <dbReference type="EMBL" id="CRY96541.1"/>
    </source>
</evidence>
<dbReference type="EMBL" id="LN853712">
    <property type="protein sequence ID" value="CRY96541.1"/>
    <property type="molecule type" value="Genomic_DNA"/>
</dbReference>
<protein>
    <submittedName>
        <fullName evidence="1">Uncharacterized protein</fullName>
    </submittedName>
</protein>
<name>A0A0H5Q3A3_9ZZZZ</name>
<accession>A0A0H5Q3A3</accession>
<keyword evidence="1" id="KW-0614">Plasmid</keyword>
<sequence>MNADLLARATFVIDRATSEQLTAVAAKLGVSRSALVRDVLAEPVELMHRWVSSLPPEPTPEAATALLERMGTEMEEWIDSKSAQLDLLKRDGHGNA</sequence>
<dbReference type="AlphaFoldDB" id="A0A0H5Q3A3"/>
<geneLocation type="plasmid" evidence="1">
    <name>pRGFK1132</name>
</geneLocation>
<reference evidence="1" key="1">
    <citation type="submission" date="2015-06" db="EMBL/GenBank/DDBJ databases">
        <authorList>
            <person name="Joergensen T."/>
        </authorList>
    </citation>
    <scope>NUCLEOTIDE SEQUENCE</scope>
    <source>
        <plasmid evidence="1">pRGFK1132</plasmid>
    </source>
</reference>
<proteinExistence type="predicted"/>
<reference evidence="1" key="2">
    <citation type="submission" date="2015-07" db="EMBL/GenBank/DDBJ databases">
        <title>Plasmids, circular viruses and viroids from rat gut.</title>
        <authorList>
            <person name="Jorgensen T.J."/>
            <person name="Hansen M.A."/>
            <person name="Xu Z."/>
            <person name="Tabak M.A."/>
            <person name="Sorensen S.J."/>
            <person name="Hansen L.H."/>
        </authorList>
    </citation>
    <scope>NUCLEOTIDE SEQUENCE</scope>
    <source>
        <plasmid evidence="1">pRGFK1132</plasmid>
    </source>
</reference>
<organism evidence="1">
    <name type="scientific">uncultured prokaryote</name>
    <dbReference type="NCBI Taxonomy" id="198431"/>
    <lineage>
        <taxon>unclassified sequences</taxon>
        <taxon>environmental samples</taxon>
    </lineage>
</organism>